<evidence type="ECO:0000256" key="1">
    <source>
        <dbReference type="SAM" id="Phobius"/>
    </source>
</evidence>
<evidence type="ECO:0000313" key="2">
    <source>
        <dbReference type="EMBL" id="RNA21484.1"/>
    </source>
</evidence>
<comment type="caution">
    <text evidence="2">The sequence shown here is derived from an EMBL/GenBank/DDBJ whole genome shotgun (WGS) entry which is preliminary data.</text>
</comment>
<feature type="transmembrane region" description="Helical" evidence="1">
    <location>
        <begin position="75"/>
        <end position="96"/>
    </location>
</feature>
<keyword evidence="1" id="KW-0812">Transmembrane</keyword>
<name>A0A3M7RDI7_BRAPC</name>
<dbReference type="AlphaFoldDB" id="A0A3M7RDI7"/>
<gene>
    <name evidence="2" type="ORF">BpHYR1_023456</name>
</gene>
<reference evidence="2 3" key="1">
    <citation type="journal article" date="2018" name="Sci. Rep.">
        <title>Genomic signatures of local adaptation to the degree of environmental predictability in rotifers.</title>
        <authorList>
            <person name="Franch-Gras L."/>
            <person name="Hahn C."/>
            <person name="Garcia-Roger E.M."/>
            <person name="Carmona M.J."/>
            <person name="Serra M."/>
            <person name="Gomez A."/>
        </authorList>
    </citation>
    <scope>NUCLEOTIDE SEQUENCE [LARGE SCALE GENOMIC DNA]</scope>
    <source>
        <strain evidence="2">HYR1</strain>
    </source>
</reference>
<dbReference type="Proteomes" id="UP000276133">
    <property type="component" value="Unassembled WGS sequence"/>
</dbReference>
<organism evidence="2 3">
    <name type="scientific">Brachionus plicatilis</name>
    <name type="common">Marine rotifer</name>
    <name type="synonym">Brachionus muelleri</name>
    <dbReference type="NCBI Taxonomy" id="10195"/>
    <lineage>
        <taxon>Eukaryota</taxon>
        <taxon>Metazoa</taxon>
        <taxon>Spiralia</taxon>
        <taxon>Gnathifera</taxon>
        <taxon>Rotifera</taxon>
        <taxon>Eurotatoria</taxon>
        <taxon>Monogononta</taxon>
        <taxon>Pseudotrocha</taxon>
        <taxon>Ploima</taxon>
        <taxon>Brachionidae</taxon>
        <taxon>Brachionus</taxon>
    </lineage>
</organism>
<evidence type="ECO:0000313" key="3">
    <source>
        <dbReference type="Proteomes" id="UP000276133"/>
    </source>
</evidence>
<keyword evidence="1" id="KW-1133">Transmembrane helix</keyword>
<sequence>MSTHYNKIDSCTDSETSQQNSLVTSLLNKFSDLGKKNGHVLQSDRLDIITNSSSSSFQDRESLFLREQLWYKNKIILLSLASVIVVILILIALFAFEPWK</sequence>
<keyword evidence="1" id="KW-0472">Membrane</keyword>
<accession>A0A3M7RDI7</accession>
<dbReference type="EMBL" id="REGN01003656">
    <property type="protein sequence ID" value="RNA21484.1"/>
    <property type="molecule type" value="Genomic_DNA"/>
</dbReference>
<keyword evidence="3" id="KW-1185">Reference proteome</keyword>
<proteinExistence type="predicted"/>
<protein>
    <submittedName>
        <fullName evidence="2">Uncharacterized protein</fullName>
    </submittedName>
</protein>